<name>A0A1A9WEA2_9MUSC</name>
<dbReference type="STRING" id="37001.A0A1A9WEA2"/>
<accession>A0A1A9WEA2</accession>
<evidence type="ECO:0000313" key="2">
    <source>
        <dbReference type="Proteomes" id="UP000091820"/>
    </source>
</evidence>
<proteinExistence type="predicted"/>
<sequence>MIWKRCILLWAQIRIKYRSVLMPKSREGHTGRITALVLGDNGKLFTIGEDRNVIEWSLTSEKQLSSSSVGPEKPFRLAFMNGSQTLVVESRQIKVFSVETRELLQTFIGHIFVLEENKEFAVTTSCMERKPPSCTLLMEDIVYFLACQVGNDKNSLQMASITRSGVIHVYLIDLKE</sequence>
<dbReference type="EnsemblMetazoa" id="GBRI016331-RA">
    <property type="protein sequence ID" value="GBRI016331-PA"/>
    <property type="gene ID" value="GBRI016331"/>
</dbReference>
<organism evidence="1 2">
    <name type="scientific">Glossina brevipalpis</name>
    <dbReference type="NCBI Taxonomy" id="37001"/>
    <lineage>
        <taxon>Eukaryota</taxon>
        <taxon>Metazoa</taxon>
        <taxon>Ecdysozoa</taxon>
        <taxon>Arthropoda</taxon>
        <taxon>Hexapoda</taxon>
        <taxon>Insecta</taxon>
        <taxon>Pterygota</taxon>
        <taxon>Neoptera</taxon>
        <taxon>Endopterygota</taxon>
        <taxon>Diptera</taxon>
        <taxon>Brachycera</taxon>
        <taxon>Muscomorpha</taxon>
        <taxon>Hippoboscoidea</taxon>
        <taxon>Glossinidae</taxon>
        <taxon>Glossina</taxon>
    </lineage>
</organism>
<dbReference type="InterPro" id="IPR036322">
    <property type="entry name" value="WD40_repeat_dom_sf"/>
</dbReference>
<evidence type="ECO:0000313" key="1">
    <source>
        <dbReference type="EnsemblMetazoa" id="GBRI016331-PA"/>
    </source>
</evidence>
<protein>
    <recommendedName>
        <fullName evidence="3">Neurobeachin beta-propeller domain-containing protein</fullName>
    </recommendedName>
</protein>
<keyword evidence="2" id="KW-1185">Reference proteome</keyword>
<dbReference type="InterPro" id="IPR015943">
    <property type="entry name" value="WD40/YVTN_repeat-like_dom_sf"/>
</dbReference>
<reference evidence="1" key="2">
    <citation type="submission" date="2020-05" db="UniProtKB">
        <authorList>
            <consortium name="EnsemblMetazoa"/>
        </authorList>
    </citation>
    <scope>IDENTIFICATION</scope>
    <source>
        <strain evidence="1">IAEA</strain>
    </source>
</reference>
<dbReference type="SUPFAM" id="SSF50978">
    <property type="entry name" value="WD40 repeat-like"/>
    <property type="match status" value="1"/>
</dbReference>
<dbReference type="AlphaFoldDB" id="A0A1A9WEA2"/>
<dbReference type="Gene3D" id="2.130.10.10">
    <property type="entry name" value="YVTN repeat-like/Quinoprotein amine dehydrogenase"/>
    <property type="match status" value="1"/>
</dbReference>
<reference evidence="2" key="1">
    <citation type="submission" date="2014-03" db="EMBL/GenBank/DDBJ databases">
        <authorList>
            <person name="Aksoy S."/>
            <person name="Warren W."/>
            <person name="Wilson R.K."/>
        </authorList>
    </citation>
    <scope>NUCLEOTIDE SEQUENCE [LARGE SCALE GENOMIC DNA]</scope>
    <source>
        <strain evidence="2">IAEA</strain>
    </source>
</reference>
<evidence type="ECO:0008006" key="3">
    <source>
        <dbReference type="Google" id="ProtNLM"/>
    </source>
</evidence>
<dbReference type="Proteomes" id="UP000091820">
    <property type="component" value="Unassembled WGS sequence"/>
</dbReference>
<dbReference type="VEuPathDB" id="VectorBase:GBRI016331"/>